<gene>
    <name evidence="2" type="ORF">SHERM_06067</name>
</gene>
<feature type="non-terminal residue" evidence="2">
    <location>
        <position position="163"/>
    </location>
</feature>
<dbReference type="EMBL" id="CACSLK010031421">
    <property type="protein sequence ID" value="CAA0839503.1"/>
    <property type="molecule type" value="Genomic_DNA"/>
</dbReference>
<sequence>PRMAGFLVRVVAWLLESPIFGGILLYFLKKNNLIHQLVSFAKIQEPPLFVPSHPYEEIEEKDVKGPELHYMSPAERVQQVVFCLESPENTTKTPQLSSFRHQTIMDYAKAYASHETTPTLVAQRLIARVHESSSQKLPMSFFINFCEEDILRQANESSLRYQR</sequence>
<dbReference type="AlphaFoldDB" id="A0A9N7NUY6"/>
<evidence type="ECO:0000313" key="2">
    <source>
        <dbReference type="EMBL" id="CAA0839503.1"/>
    </source>
</evidence>
<keyword evidence="1" id="KW-0472">Membrane</keyword>
<evidence type="ECO:0000256" key="1">
    <source>
        <dbReference type="SAM" id="Phobius"/>
    </source>
</evidence>
<reference evidence="2" key="1">
    <citation type="submission" date="2019-12" db="EMBL/GenBank/DDBJ databases">
        <authorList>
            <person name="Scholes J."/>
        </authorList>
    </citation>
    <scope>NUCLEOTIDE SEQUENCE</scope>
</reference>
<keyword evidence="3" id="KW-1185">Reference proteome</keyword>
<dbReference type="Proteomes" id="UP001153555">
    <property type="component" value="Unassembled WGS sequence"/>
</dbReference>
<organism evidence="2 3">
    <name type="scientific">Striga hermonthica</name>
    <name type="common">Purple witchweed</name>
    <name type="synonym">Buchnera hermonthica</name>
    <dbReference type="NCBI Taxonomy" id="68872"/>
    <lineage>
        <taxon>Eukaryota</taxon>
        <taxon>Viridiplantae</taxon>
        <taxon>Streptophyta</taxon>
        <taxon>Embryophyta</taxon>
        <taxon>Tracheophyta</taxon>
        <taxon>Spermatophyta</taxon>
        <taxon>Magnoliopsida</taxon>
        <taxon>eudicotyledons</taxon>
        <taxon>Gunneridae</taxon>
        <taxon>Pentapetalae</taxon>
        <taxon>asterids</taxon>
        <taxon>lamiids</taxon>
        <taxon>Lamiales</taxon>
        <taxon>Orobanchaceae</taxon>
        <taxon>Buchnereae</taxon>
        <taxon>Striga</taxon>
    </lineage>
</organism>
<dbReference type="OrthoDB" id="1683064at2759"/>
<dbReference type="GO" id="GO:0016787">
    <property type="term" value="F:hydrolase activity"/>
    <property type="evidence" value="ECO:0007669"/>
    <property type="project" value="UniProtKB-KW"/>
</dbReference>
<comment type="caution">
    <text evidence="2">The sequence shown here is derived from an EMBL/GenBank/DDBJ whole genome shotgun (WGS) entry which is preliminary data.</text>
</comment>
<feature type="transmembrane region" description="Helical" evidence="1">
    <location>
        <begin position="6"/>
        <end position="28"/>
    </location>
</feature>
<dbReference type="InterPro" id="IPR036928">
    <property type="entry name" value="AS_sf"/>
</dbReference>
<evidence type="ECO:0000313" key="3">
    <source>
        <dbReference type="Proteomes" id="UP001153555"/>
    </source>
</evidence>
<accession>A0A9N7NUY6</accession>
<protein>
    <submittedName>
        <fullName evidence="2">Fatty acid amide hydrolase</fullName>
    </submittedName>
</protein>
<dbReference type="Gene3D" id="3.90.1300.10">
    <property type="entry name" value="Amidase signature (AS) domain"/>
    <property type="match status" value="1"/>
</dbReference>
<proteinExistence type="predicted"/>
<name>A0A9N7NUY6_STRHE</name>
<keyword evidence="1" id="KW-0812">Transmembrane</keyword>
<keyword evidence="2" id="KW-0378">Hydrolase</keyword>
<feature type="non-terminal residue" evidence="2">
    <location>
        <position position="1"/>
    </location>
</feature>
<keyword evidence="1" id="KW-1133">Transmembrane helix</keyword>